<name>A0ABY7VIQ8_9GAMM</name>
<dbReference type="PANTHER" id="PTHR35175:SF1">
    <property type="entry name" value="OXIDOREDUCTASE"/>
    <property type="match status" value="1"/>
</dbReference>
<feature type="compositionally biased region" description="Low complexity" evidence="1">
    <location>
        <begin position="111"/>
        <end position="120"/>
    </location>
</feature>
<accession>A0ABY7VIQ8</accession>
<dbReference type="InterPro" id="IPR010710">
    <property type="entry name" value="DUF1289"/>
</dbReference>
<evidence type="ECO:0000313" key="3">
    <source>
        <dbReference type="Proteomes" id="UP001215231"/>
    </source>
</evidence>
<gene>
    <name evidence="2" type="ORF">H3N35_06220</name>
</gene>
<dbReference type="RefSeq" id="WP_420794493.1">
    <property type="nucleotide sequence ID" value="NZ_CP059693.1"/>
</dbReference>
<proteinExistence type="predicted"/>
<evidence type="ECO:0000313" key="2">
    <source>
        <dbReference type="EMBL" id="WDE13044.1"/>
    </source>
</evidence>
<sequence>MQLEFFDVPSPCIGVCQTDDKGYCLGCMRTREERLSWLNLSCGDRQKVIKRCRQRKRRRDNANKPKMPAEEVVIVQHSLLDPPARSGPDKDTFDGANLESPHFEGNKAEQESSQSTISESRPQDNGGEKQTAGENPLAIENDMDFSDFEL</sequence>
<feature type="region of interest" description="Disordered" evidence="1">
    <location>
        <begin position="77"/>
        <end position="150"/>
    </location>
</feature>
<feature type="compositionally biased region" description="Acidic residues" evidence="1">
    <location>
        <begin position="141"/>
        <end position="150"/>
    </location>
</feature>
<dbReference type="PANTHER" id="PTHR35175">
    <property type="entry name" value="DUF1289 DOMAIN-CONTAINING PROTEIN"/>
    <property type="match status" value="1"/>
</dbReference>
<protein>
    <submittedName>
        <fullName evidence="2">DUF1289 domain-containing protein</fullName>
    </submittedName>
</protein>
<dbReference type="EMBL" id="CP059693">
    <property type="protein sequence ID" value="WDE13044.1"/>
    <property type="molecule type" value="Genomic_DNA"/>
</dbReference>
<dbReference type="Pfam" id="PF06945">
    <property type="entry name" value="DUF1289"/>
    <property type="match status" value="1"/>
</dbReference>
<evidence type="ECO:0000256" key="1">
    <source>
        <dbReference type="SAM" id="MobiDB-lite"/>
    </source>
</evidence>
<feature type="compositionally biased region" description="Basic and acidic residues" evidence="1">
    <location>
        <begin position="101"/>
        <end position="110"/>
    </location>
</feature>
<reference evidence="2 3" key="1">
    <citation type="journal article" date="2022" name="Mar. Drugs">
        <title>Bioassay-Guided Fractionation Leads to the Detection of Cholic Acid Generated by the Rare Thalassomonas sp.</title>
        <authorList>
            <person name="Pheiffer F."/>
            <person name="Schneider Y.K."/>
            <person name="Hansen E.H."/>
            <person name="Andersen J.H."/>
            <person name="Isaksson J."/>
            <person name="Busche T."/>
            <person name="R C."/>
            <person name="Kalinowski J."/>
            <person name="Zyl L.V."/>
            <person name="Trindade M."/>
        </authorList>
    </citation>
    <scope>NUCLEOTIDE SEQUENCE [LARGE SCALE GENOMIC DNA]</scope>
    <source>
        <strain evidence="2 3">A5K-61T</strain>
    </source>
</reference>
<dbReference type="Proteomes" id="UP001215231">
    <property type="component" value="Chromosome"/>
</dbReference>
<keyword evidence="3" id="KW-1185">Reference proteome</keyword>
<organism evidence="2 3">
    <name type="scientific">Thalassomonas haliotis</name>
    <dbReference type="NCBI Taxonomy" id="485448"/>
    <lineage>
        <taxon>Bacteria</taxon>
        <taxon>Pseudomonadati</taxon>
        <taxon>Pseudomonadota</taxon>
        <taxon>Gammaproteobacteria</taxon>
        <taxon>Alteromonadales</taxon>
        <taxon>Colwelliaceae</taxon>
        <taxon>Thalassomonas</taxon>
    </lineage>
</organism>